<dbReference type="InterPro" id="IPR029033">
    <property type="entry name" value="His_PPase_superfam"/>
</dbReference>
<dbReference type="Pfam" id="PF00300">
    <property type="entry name" value="His_Phos_1"/>
    <property type="match status" value="1"/>
</dbReference>
<dbReference type="CDD" id="cd07067">
    <property type="entry name" value="HP_PGM_like"/>
    <property type="match status" value="1"/>
</dbReference>
<keyword evidence="2" id="KW-0413">Isomerase</keyword>
<dbReference type="EMBL" id="CP069213">
    <property type="protein sequence ID" value="QRH02239.1"/>
    <property type="molecule type" value="Genomic_DNA"/>
</dbReference>
<dbReference type="RefSeq" id="WP_203325858.1">
    <property type="nucleotide sequence ID" value="NZ_CP069213.1"/>
</dbReference>
<reference evidence="3 4" key="1">
    <citation type="journal article" date="2012" name="Antonie Van Leeuwenhoek">
        <title>Shewanella litorisediminis sp. nov., a gammaproteobacterium isolated from a tidal flat sediment.</title>
        <authorList>
            <person name="Lee M.H."/>
            <person name="Yoon J.H."/>
        </authorList>
    </citation>
    <scope>NUCLEOTIDE SEQUENCE [LARGE SCALE GENOMIC DNA]</scope>
    <source>
        <strain evidence="3 4">SMK1-12</strain>
    </source>
</reference>
<gene>
    <name evidence="3" type="ORF">JQC75_02085</name>
</gene>
<evidence type="ECO:0000313" key="4">
    <source>
        <dbReference type="Proteomes" id="UP000596252"/>
    </source>
</evidence>
<sequence>MPTDIYLLRHGQTEFNAQRRLQGHCDSPLTALGREQARAYGRALRGCGKLDDYALVASPLGRAMETASIVAEALGRRPDSVIPEPRIKEAGLGAWEQEHIPDIHSSWPGLEAIPGWYIKGPGAEPLGALRDRLHHWLEDPATPQKVILVSHGVTGVVLRGLLQNLGDDEMWRQDKPQDAFYYFSQNRLHRISC</sequence>
<dbReference type="PROSITE" id="PS00175">
    <property type="entry name" value="PG_MUTASE"/>
    <property type="match status" value="1"/>
</dbReference>
<dbReference type="PANTHER" id="PTHR48100">
    <property type="entry name" value="BROAD-SPECIFICITY PHOSPHATASE YOR283W-RELATED"/>
    <property type="match status" value="1"/>
</dbReference>
<dbReference type="PANTHER" id="PTHR48100:SF1">
    <property type="entry name" value="HISTIDINE PHOSPHATASE FAMILY PROTEIN-RELATED"/>
    <property type="match status" value="1"/>
</dbReference>
<name>A0ABX7G4K7_9GAMM</name>
<keyword evidence="1" id="KW-0324">Glycolysis</keyword>
<dbReference type="InterPro" id="IPR001345">
    <property type="entry name" value="PG/BPGM_mutase_AS"/>
</dbReference>
<dbReference type="SUPFAM" id="SSF53254">
    <property type="entry name" value="Phosphoglycerate mutase-like"/>
    <property type="match status" value="1"/>
</dbReference>
<dbReference type="InterPro" id="IPR013078">
    <property type="entry name" value="His_Pase_superF_clade-1"/>
</dbReference>
<dbReference type="SMART" id="SM00855">
    <property type="entry name" value="PGAM"/>
    <property type="match status" value="1"/>
</dbReference>
<proteinExistence type="predicted"/>
<dbReference type="Proteomes" id="UP000596252">
    <property type="component" value="Chromosome"/>
</dbReference>
<evidence type="ECO:0000313" key="3">
    <source>
        <dbReference type="EMBL" id="QRH02239.1"/>
    </source>
</evidence>
<evidence type="ECO:0000256" key="2">
    <source>
        <dbReference type="ARBA" id="ARBA00023235"/>
    </source>
</evidence>
<dbReference type="Gene3D" id="3.40.50.1240">
    <property type="entry name" value="Phosphoglycerate mutase-like"/>
    <property type="match status" value="1"/>
</dbReference>
<accession>A0ABX7G4K7</accession>
<protein>
    <submittedName>
        <fullName evidence="3">Histidine phosphatase family protein</fullName>
    </submittedName>
</protein>
<dbReference type="InterPro" id="IPR050275">
    <property type="entry name" value="PGM_Phosphatase"/>
</dbReference>
<keyword evidence="4" id="KW-1185">Reference proteome</keyword>
<organism evidence="3 4">
    <name type="scientific">Shewanella litorisediminis</name>
    <dbReference type="NCBI Taxonomy" id="1173586"/>
    <lineage>
        <taxon>Bacteria</taxon>
        <taxon>Pseudomonadati</taxon>
        <taxon>Pseudomonadota</taxon>
        <taxon>Gammaproteobacteria</taxon>
        <taxon>Alteromonadales</taxon>
        <taxon>Shewanellaceae</taxon>
        <taxon>Shewanella</taxon>
    </lineage>
</organism>
<evidence type="ECO:0000256" key="1">
    <source>
        <dbReference type="ARBA" id="ARBA00023152"/>
    </source>
</evidence>